<evidence type="ECO:0000313" key="3">
    <source>
        <dbReference type="Proteomes" id="UP000800200"/>
    </source>
</evidence>
<feature type="region of interest" description="Disordered" evidence="1">
    <location>
        <begin position="1"/>
        <end position="22"/>
    </location>
</feature>
<dbReference type="OrthoDB" id="5151921at2759"/>
<evidence type="ECO:0000256" key="1">
    <source>
        <dbReference type="SAM" id="MobiDB-lite"/>
    </source>
</evidence>
<proteinExistence type="predicted"/>
<dbReference type="AlphaFoldDB" id="A0A6A6EWP1"/>
<dbReference type="Proteomes" id="UP000800200">
    <property type="component" value="Unassembled WGS sequence"/>
</dbReference>
<protein>
    <submittedName>
        <fullName evidence="2">Uncharacterized protein</fullName>
    </submittedName>
</protein>
<evidence type="ECO:0000313" key="2">
    <source>
        <dbReference type="EMBL" id="KAF2195691.1"/>
    </source>
</evidence>
<gene>
    <name evidence="2" type="ORF">K469DRAFT_699284</name>
</gene>
<keyword evidence="3" id="KW-1185">Reference proteome</keyword>
<name>A0A6A6EWP1_9PEZI</name>
<organism evidence="2 3">
    <name type="scientific">Zopfia rhizophila CBS 207.26</name>
    <dbReference type="NCBI Taxonomy" id="1314779"/>
    <lineage>
        <taxon>Eukaryota</taxon>
        <taxon>Fungi</taxon>
        <taxon>Dikarya</taxon>
        <taxon>Ascomycota</taxon>
        <taxon>Pezizomycotina</taxon>
        <taxon>Dothideomycetes</taxon>
        <taxon>Dothideomycetes incertae sedis</taxon>
        <taxon>Zopfiaceae</taxon>
        <taxon>Zopfia</taxon>
    </lineage>
</organism>
<dbReference type="EMBL" id="ML994610">
    <property type="protein sequence ID" value="KAF2195691.1"/>
    <property type="molecule type" value="Genomic_DNA"/>
</dbReference>
<sequence>MQKEKKPLPPVRPARADSGTAIDLTSVPVNERPLGFQEIIAVKSFAERMALYKRTRDYWATADHGLDEWVEKARVAQTPMFKV</sequence>
<reference evidence="2" key="1">
    <citation type="journal article" date="2020" name="Stud. Mycol.">
        <title>101 Dothideomycetes genomes: a test case for predicting lifestyles and emergence of pathogens.</title>
        <authorList>
            <person name="Haridas S."/>
            <person name="Albert R."/>
            <person name="Binder M."/>
            <person name="Bloem J."/>
            <person name="Labutti K."/>
            <person name="Salamov A."/>
            <person name="Andreopoulos B."/>
            <person name="Baker S."/>
            <person name="Barry K."/>
            <person name="Bills G."/>
            <person name="Bluhm B."/>
            <person name="Cannon C."/>
            <person name="Castanera R."/>
            <person name="Culley D."/>
            <person name="Daum C."/>
            <person name="Ezra D."/>
            <person name="Gonzalez J."/>
            <person name="Henrissat B."/>
            <person name="Kuo A."/>
            <person name="Liang C."/>
            <person name="Lipzen A."/>
            <person name="Lutzoni F."/>
            <person name="Magnuson J."/>
            <person name="Mondo S."/>
            <person name="Nolan M."/>
            <person name="Ohm R."/>
            <person name="Pangilinan J."/>
            <person name="Park H.-J."/>
            <person name="Ramirez L."/>
            <person name="Alfaro M."/>
            <person name="Sun H."/>
            <person name="Tritt A."/>
            <person name="Yoshinaga Y."/>
            <person name="Zwiers L.-H."/>
            <person name="Turgeon B."/>
            <person name="Goodwin S."/>
            <person name="Spatafora J."/>
            <person name="Crous P."/>
            <person name="Grigoriev I."/>
        </authorList>
    </citation>
    <scope>NUCLEOTIDE SEQUENCE</scope>
    <source>
        <strain evidence="2">CBS 207.26</strain>
    </source>
</reference>
<accession>A0A6A6EWP1</accession>